<evidence type="ECO:0000313" key="3">
    <source>
        <dbReference type="Proteomes" id="UP000177798"/>
    </source>
</evidence>
<organism evidence="2 3">
    <name type="scientific">Sclerotinia sclerotiorum (strain ATCC 18683 / 1980 / Ss-1)</name>
    <name type="common">White mold</name>
    <name type="synonym">Whetzelinia sclerotiorum</name>
    <dbReference type="NCBI Taxonomy" id="665079"/>
    <lineage>
        <taxon>Eukaryota</taxon>
        <taxon>Fungi</taxon>
        <taxon>Dikarya</taxon>
        <taxon>Ascomycota</taxon>
        <taxon>Pezizomycotina</taxon>
        <taxon>Leotiomycetes</taxon>
        <taxon>Helotiales</taxon>
        <taxon>Sclerotiniaceae</taxon>
        <taxon>Sclerotinia</taxon>
    </lineage>
</organism>
<dbReference type="AlphaFoldDB" id="A0A1D9PT40"/>
<dbReference type="PANTHER" id="PTHR33481:SF1">
    <property type="entry name" value="ENDONUCLEASE_EXONUCLEASE_PHOSPHATASE DOMAIN-CONTAINING PROTEIN-RELATED"/>
    <property type="match status" value="1"/>
</dbReference>
<dbReference type="OrthoDB" id="4526357at2759"/>
<gene>
    <name evidence="2" type="ORF">sscle_01g006270</name>
</gene>
<name>A0A1D9PT40_SCLS1</name>
<dbReference type="PANTHER" id="PTHR33481">
    <property type="entry name" value="REVERSE TRANSCRIPTASE"/>
    <property type="match status" value="1"/>
</dbReference>
<dbReference type="VEuPathDB" id="FungiDB:sscle_01g006270"/>
<evidence type="ECO:0000313" key="2">
    <source>
        <dbReference type="EMBL" id="APA05857.1"/>
    </source>
</evidence>
<feature type="region of interest" description="Disordered" evidence="1">
    <location>
        <begin position="78"/>
        <end position="110"/>
    </location>
</feature>
<dbReference type="EMBL" id="CP017814">
    <property type="protein sequence ID" value="APA05857.1"/>
    <property type="molecule type" value="Genomic_DNA"/>
</dbReference>
<reference evidence="3" key="1">
    <citation type="journal article" date="2017" name="Genome Biol. Evol.">
        <title>The complete genome sequence of the phytopathogenic fungus Sclerotinia sclerotiorum reveals insights into the genome architecture of broad host range pathogens.</title>
        <authorList>
            <person name="Derbyshire M."/>
            <person name="Denton-Giles M."/>
            <person name="Hegedus D."/>
            <person name="Seifbarghy S."/>
            <person name="Rollins J."/>
            <person name="van Kan J."/>
            <person name="Seidl M.F."/>
            <person name="Faino L."/>
            <person name="Mbengue M."/>
            <person name="Navaud O."/>
            <person name="Raffaele S."/>
            <person name="Hammond-Kosack K."/>
            <person name="Heard S."/>
            <person name="Oliver R."/>
        </authorList>
    </citation>
    <scope>NUCLEOTIDE SEQUENCE [LARGE SCALE GENOMIC DNA]</scope>
    <source>
        <strain evidence="3">ATCC 18683 / 1980 / Ss-1</strain>
    </source>
</reference>
<evidence type="ECO:0000256" key="1">
    <source>
        <dbReference type="SAM" id="MobiDB-lite"/>
    </source>
</evidence>
<accession>A0A1D9PT40</accession>
<feature type="region of interest" description="Disordered" evidence="1">
    <location>
        <begin position="409"/>
        <end position="441"/>
    </location>
</feature>
<proteinExistence type="predicted"/>
<sequence>MATPSPPNLSKTLSDKASNLLNKVNDAQSIFNPVTQLLDTHLGSEEVRALPPSSRKLLTSLCLEFKATIEQHFDAFVTGHPPPRGATTPPVTPLSPPSPPTTTHTSTPTMPIGPKPSYIQKASTPTIALTNKTPSDNRLFVRINQMHPARSAGSFAILTALKKVLGPNASLLREVQEVKTGFALCTSSTANLLALEKQKAIISSAIGDCKIEAQEKWTTYRLNYVPKKVTIFNDQFKIDSILVTKDTISDAIKEYSGQVLTHAIQSQTNPSPNEYYSTWIISFKTGAEPLKKNLKILGANISTSLLVQKPKITQCNRCFQWHNARTCLKSQICRLCGSGKHTESNHTTSCGTEHVCPPKCLHCNGPHPVDDPKCPLRPQGRERKSKSERQTIRKIYLENRNSVCVKAGCSKPSSDAQMADSPTPPSPSDQLRPRTPTRLFGSTHSTTLFSTRSANRFATIANPTPIPFNEL</sequence>
<feature type="compositionally biased region" description="Low complexity" evidence="1">
    <location>
        <begin position="101"/>
        <end position="110"/>
    </location>
</feature>
<dbReference type="Proteomes" id="UP000177798">
    <property type="component" value="Chromosome 1"/>
</dbReference>
<protein>
    <submittedName>
        <fullName evidence="2">Uncharacterized protein</fullName>
    </submittedName>
</protein>
<feature type="compositionally biased region" description="Pro residues" evidence="1">
    <location>
        <begin position="80"/>
        <end position="100"/>
    </location>
</feature>